<name>A0A317X8J1_9EURO</name>
<organism evidence="1 2">
    <name type="scientific">Aspergillus heteromorphus CBS 117.55</name>
    <dbReference type="NCBI Taxonomy" id="1448321"/>
    <lineage>
        <taxon>Eukaryota</taxon>
        <taxon>Fungi</taxon>
        <taxon>Dikarya</taxon>
        <taxon>Ascomycota</taxon>
        <taxon>Pezizomycotina</taxon>
        <taxon>Eurotiomycetes</taxon>
        <taxon>Eurotiomycetidae</taxon>
        <taxon>Eurotiales</taxon>
        <taxon>Aspergillaceae</taxon>
        <taxon>Aspergillus</taxon>
        <taxon>Aspergillus subgen. Circumdati</taxon>
    </lineage>
</organism>
<proteinExistence type="predicted"/>
<reference evidence="1 2" key="1">
    <citation type="submission" date="2016-12" db="EMBL/GenBank/DDBJ databases">
        <title>The genomes of Aspergillus section Nigri reveals drivers in fungal speciation.</title>
        <authorList>
            <consortium name="DOE Joint Genome Institute"/>
            <person name="Vesth T.C."/>
            <person name="Nybo J."/>
            <person name="Theobald S."/>
            <person name="Brandl J."/>
            <person name="Frisvad J.C."/>
            <person name="Nielsen K.F."/>
            <person name="Lyhne E.K."/>
            <person name="Kogle M.E."/>
            <person name="Kuo A."/>
            <person name="Riley R."/>
            <person name="Clum A."/>
            <person name="Nolan M."/>
            <person name="Lipzen A."/>
            <person name="Salamov A."/>
            <person name="Henrissat B."/>
            <person name="Wiebenga A."/>
            <person name="De Vries R.P."/>
            <person name="Grigoriev I.V."/>
            <person name="Mortensen U.H."/>
            <person name="Andersen M.R."/>
            <person name="Baker S.E."/>
        </authorList>
    </citation>
    <scope>NUCLEOTIDE SEQUENCE [LARGE SCALE GENOMIC DNA]</scope>
    <source>
        <strain evidence="1 2">CBS 117.55</strain>
    </source>
</reference>
<dbReference type="EMBL" id="MSFL01000001">
    <property type="protein sequence ID" value="PWY92880.1"/>
    <property type="molecule type" value="Genomic_DNA"/>
</dbReference>
<sequence>MDGEGEREMEGSEVVGWIITPCLEGADRQTVSSGWYHGLRACSGLLDRQQNRHPRGHRPSAIHEAAVLQCCSAAAALMLPPAVSDRSTMCFLFSPVVAFFRPSSHDRGQEPITRRSFNLSLVKYLFVLQTHDTVTRSPLPPVGCHLRTPAGSEACLTSPASPPMLSCRLNAFISRES</sequence>
<dbReference type="VEuPathDB" id="FungiDB:BO70DRAFT_357997"/>
<dbReference type="AlphaFoldDB" id="A0A317X8J1"/>
<keyword evidence="2" id="KW-1185">Reference proteome</keyword>
<protein>
    <submittedName>
        <fullName evidence="1">Uncharacterized protein</fullName>
    </submittedName>
</protein>
<dbReference type="RefSeq" id="XP_025404619.1">
    <property type="nucleotide sequence ID" value="XM_025542189.1"/>
</dbReference>
<dbReference type="Proteomes" id="UP000247233">
    <property type="component" value="Unassembled WGS sequence"/>
</dbReference>
<evidence type="ECO:0000313" key="1">
    <source>
        <dbReference type="EMBL" id="PWY92880.1"/>
    </source>
</evidence>
<dbReference type="GeneID" id="37064426"/>
<comment type="caution">
    <text evidence="1">The sequence shown here is derived from an EMBL/GenBank/DDBJ whole genome shotgun (WGS) entry which is preliminary data.</text>
</comment>
<evidence type="ECO:0000313" key="2">
    <source>
        <dbReference type="Proteomes" id="UP000247233"/>
    </source>
</evidence>
<gene>
    <name evidence="1" type="ORF">BO70DRAFT_357997</name>
</gene>
<accession>A0A317X8J1</accession>